<organism evidence="2 3">
    <name type="scientific">Luteococcus japonicus LSP_Lj1</name>
    <dbReference type="NCBI Taxonomy" id="1255658"/>
    <lineage>
        <taxon>Bacteria</taxon>
        <taxon>Bacillati</taxon>
        <taxon>Actinomycetota</taxon>
        <taxon>Actinomycetes</taxon>
        <taxon>Propionibacteriales</taxon>
        <taxon>Propionibacteriaceae</taxon>
        <taxon>Luteococcus</taxon>
    </lineage>
</organism>
<reference evidence="2 3" key="1">
    <citation type="submission" date="2017-02" db="EMBL/GenBank/DDBJ databases">
        <authorList>
            <person name="Peterson S.W."/>
        </authorList>
    </citation>
    <scope>NUCLEOTIDE SEQUENCE [LARGE SCALE GENOMIC DNA]</scope>
    <source>
        <strain evidence="2 3">LSP_Lj1</strain>
    </source>
</reference>
<dbReference type="OrthoDB" id="5241887at2"/>
<gene>
    <name evidence="2" type="ORF">FM114_03360</name>
</gene>
<protein>
    <submittedName>
        <fullName evidence="2">Salivary proline-rich protein</fullName>
    </submittedName>
</protein>
<dbReference type="AlphaFoldDB" id="A0A1R4IS17"/>
<accession>A0A1R4IS17</accession>
<name>A0A1R4IS17_9ACTN</name>
<feature type="region of interest" description="Disordered" evidence="1">
    <location>
        <begin position="1"/>
        <end position="33"/>
    </location>
</feature>
<evidence type="ECO:0000313" key="3">
    <source>
        <dbReference type="Proteomes" id="UP000188342"/>
    </source>
</evidence>
<dbReference type="RefSeq" id="WP_094763780.1">
    <property type="nucleotide sequence ID" value="NZ_FUKQ01000011.1"/>
</dbReference>
<keyword evidence="3" id="KW-1185">Reference proteome</keyword>
<dbReference type="STRING" id="1255658.FM114_03360"/>
<dbReference type="EMBL" id="FUKQ01000011">
    <property type="protein sequence ID" value="SJN22499.1"/>
    <property type="molecule type" value="Genomic_DNA"/>
</dbReference>
<dbReference type="Proteomes" id="UP000188342">
    <property type="component" value="Unassembled WGS sequence"/>
</dbReference>
<sequence>MTEQRPDGYLSPQSPPESATAAPGQIEQGPQKKTGTGVKAAIAGLAVLALGGGLAIADPLDMRKDNASAKGAAAVLPADVLGFSEVNFNPELSQKAEMVRFAMKFPGLKSKINLTEDGDLKQELWQSMSKDSTCLKGVNYDADIKSWLGDRMGVAVRPGAKTPVIAIEATDEAKARAGYEKLNACDKGNDKLTGLAYSDGYLVAAKTQADADKAIADAKAGALKDRAEFKEDFEKLGTQGILSLWGSKEGLVEISKQSSVDDELASKSPASADVQKQIEETPLRSAAATLRFSDGNPEFLLMAKSTKDISAEGTTAVGNLPGDTAVAIGIADGANQLDKNWDQVKKSIEDQGTQVSDIESRLKLKLPDDLKTLLGKDLRTSVGKFDPDAVQGPADLPIAIAMDTEKAKVEDIVTRTGLGAQGLQVSGEDTAPVVGISTDWANQVSQPSSKLSDDAAFKAAVASPDKAQSVVYFNLDAFKDAITKNMSSSEMENVEPLQAVGVSSRIEADNYSAVQMRVTAK</sequence>
<proteinExistence type="predicted"/>
<evidence type="ECO:0000313" key="2">
    <source>
        <dbReference type="EMBL" id="SJN22499.1"/>
    </source>
</evidence>
<evidence type="ECO:0000256" key="1">
    <source>
        <dbReference type="SAM" id="MobiDB-lite"/>
    </source>
</evidence>